<name>A0A1E7EZB3_9STRA</name>
<evidence type="ECO:0000313" key="1">
    <source>
        <dbReference type="EMBL" id="OEU10893.1"/>
    </source>
</evidence>
<proteinExistence type="predicted"/>
<dbReference type="EMBL" id="KV784370">
    <property type="protein sequence ID" value="OEU10893.1"/>
    <property type="molecule type" value="Genomic_DNA"/>
</dbReference>
<dbReference type="Proteomes" id="UP000095751">
    <property type="component" value="Unassembled WGS sequence"/>
</dbReference>
<keyword evidence="2" id="KW-1185">Reference proteome</keyword>
<dbReference type="KEGG" id="fcy:FRACYDRAFT_271013"/>
<sequence>MLHKAMAEQNKDYIADHHKKKQEKNQAAGGAAGMSCWCPCYKYYKSAEYIGEATHTAEPVAESEKIEDRA</sequence>
<organism evidence="1 2">
    <name type="scientific">Fragilariopsis cylindrus CCMP1102</name>
    <dbReference type="NCBI Taxonomy" id="635003"/>
    <lineage>
        <taxon>Eukaryota</taxon>
        <taxon>Sar</taxon>
        <taxon>Stramenopiles</taxon>
        <taxon>Ochrophyta</taxon>
        <taxon>Bacillariophyta</taxon>
        <taxon>Bacillariophyceae</taxon>
        <taxon>Bacillariophycidae</taxon>
        <taxon>Bacillariales</taxon>
        <taxon>Bacillariaceae</taxon>
        <taxon>Fragilariopsis</taxon>
    </lineage>
</organism>
<reference evidence="1 2" key="1">
    <citation type="submission" date="2016-09" db="EMBL/GenBank/DDBJ databases">
        <title>Extensive genetic diversity and differential bi-allelic expression allows diatom success in the polar Southern Ocean.</title>
        <authorList>
            <consortium name="DOE Joint Genome Institute"/>
            <person name="Mock T."/>
            <person name="Otillar R.P."/>
            <person name="Strauss J."/>
            <person name="Dupont C."/>
            <person name="Frickenhaus S."/>
            <person name="Maumus F."/>
            <person name="Mcmullan M."/>
            <person name="Sanges R."/>
            <person name="Schmutz J."/>
            <person name="Toseland A."/>
            <person name="Valas R."/>
            <person name="Veluchamy A."/>
            <person name="Ward B.J."/>
            <person name="Allen A."/>
            <person name="Barry K."/>
            <person name="Falciatore A."/>
            <person name="Ferrante M."/>
            <person name="Fortunato A.E."/>
            <person name="Gloeckner G."/>
            <person name="Gruber A."/>
            <person name="Hipkin R."/>
            <person name="Janech M."/>
            <person name="Kroth P."/>
            <person name="Leese F."/>
            <person name="Lindquist E."/>
            <person name="Lyon B.R."/>
            <person name="Martin J."/>
            <person name="Mayer C."/>
            <person name="Parker M."/>
            <person name="Quesneville H."/>
            <person name="Raymond J."/>
            <person name="Uhlig C."/>
            <person name="Valentin K.U."/>
            <person name="Worden A.Z."/>
            <person name="Armbrust E.V."/>
            <person name="Bowler C."/>
            <person name="Green B."/>
            <person name="Moulton V."/>
            <person name="Van Oosterhout C."/>
            <person name="Grigoriev I."/>
        </authorList>
    </citation>
    <scope>NUCLEOTIDE SEQUENCE [LARGE SCALE GENOMIC DNA]</scope>
    <source>
        <strain evidence="1 2">CCMP1102</strain>
    </source>
</reference>
<gene>
    <name evidence="1" type="ORF">FRACYDRAFT_271013</name>
</gene>
<accession>A0A1E7EZB3</accession>
<dbReference type="InParanoid" id="A0A1E7EZB3"/>
<dbReference type="AlphaFoldDB" id="A0A1E7EZB3"/>
<evidence type="ECO:0000313" key="2">
    <source>
        <dbReference type="Proteomes" id="UP000095751"/>
    </source>
</evidence>
<protein>
    <submittedName>
        <fullName evidence="1">Uncharacterized protein</fullName>
    </submittedName>
</protein>